<accession>A0AAN6F422</accession>
<dbReference type="Gene3D" id="1.50.10.10">
    <property type="match status" value="1"/>
</dbReference>
<dbReference type="GO" id="GO:0004555">
    <property type="term" value="F:alpha,alpha-trehalase activity"/>
    <property type="evidence" value="ECO:0007669"/>
    <property type="project" value="UniProtKB-EC"/>
</dbReference>
<dbReference type="InterPro" id="IPR012341">
    <property type="entry name" value="6hp_glycosidase-like_sf"/>
</dbReference>
<dbReference type="Gene3D" id="2.70.98.40">
    <property type="entry name" value="Glycoside hydrolase, family 65, N-terminal domain"/>
    <property type="match status" value="1"/>
</dbReference>
<dbReference type="AlphaFoldDB" id="A0AAN6F422"/>
<proteinExistence type="inferred from homology"/>
<evidence type="ECO:0000313" key="9">
    <source>
        <dbReference type="EMBL" id="KAJ8995621.1"/>
    </source>
</evidence>
<evidence type="ECO:0000259" key="7">
    <source>
        <dbReference type="Pfam" id="PF03632"/>
    </source>
</evidence>
<name>A0AAN6F422_EXODE</name>
<evidence type="ECO:0000259" key="8">
    <source>
        <dbReference type="Pfam" id="PF03636"/>
    </source>
</evidence>
<dbReference type="EMBL" id="JAJGCB010000001">
    <property type="protein sequence ID" value="KAJ8995621.1"/>
    <property type="molecule type" value="Genomic_DNA"/>
</dbReference>
<dbReference type="GO" id="GO:0030246">
    <property type="term" value="F:carbohydrate binding"/>
    <property type="evidence" value="ECO:0007669"/>
    <property type="project" value="InterPro"/>
</dbReference>
<feature type="chain" id="PRO_5042990228" description="alpha,alpha-trehalase" evidence="6">
    <location>
        <begin position="25"/>
        <end position="1077"/>
    </location>
</feature>
<dbReference type="GO" id="GO:0005993">
    <property type="term" value="P:trehalose catabolic process"/>
    <property type="evidence" value="ECO:0007669"/>
    <property type="project" value="TreeGrafter"/>
</dbReference>
<dbReference type="SUPFAM" id="SSF48208">
    <property type="entry name" value="Six-hairpin glycosidases"/>
    <property type="match status" value="1"/>
</dbReference>
<sequence length="1077" mass="117167">MTGANNMLLFGLLSLGFLTSATWAQSGNASSVYNTRFDGVTWDNAHWILTTTNLDQGHYQSRATVANGYHGINVASLGPFFEVDTIEDGDMINGWPLFSRRQSFATIGGFWDSQPRTNGTNFEWLYQYGWDSVISGIPHWSGIIADLGGNDYLAASTNSSTISNFRSSLDMKRGLMDWSFTWSPGANGSFNVSYQMFAHKLHVNQAAVIMNITAMNTTNMTIANVLNGDCAVRTTPGDKGTDGGIIFTSVQPDGVQNVTAFVYAGLSSAGATVRSTEQATWDRPYVGNNQSSVATGLHVTLEAGKVATFTKFVGIASSDGFAGPKDVAREAALSARQAGYSAMLQTHVQEWAKEFPAESVDDFSFPQNGSLPDDPYIIETAITAVANPYQLLQNTVSDSAIAATGNASINSHSISVGGLGSDSYAGLIFWDADIWMQPGLVAAFPSAARIISNYRVERYGQALRNVKTAYQSSKNHTNFSSNAAIYPWTSGRYGNCTGTGPCFDYQYHLNGDIGLELINQWASSGNTSYFRDQLLPVYDSIATLFSELLEKNGSTWWLTNMTDPDEYANHIDNGGYTMALISTHLTNANLFRAMFNGTPNATWEEQAANMYIARDNEADILLEYPGMNGSTSVKQADVILNTYPLSFTRYNYTAERSLSDLDFYAGKQSINGPAMTYAMFAIIANQVSPSGCSSYTYQQYSTQPYARAPWYQLSEQLVDNWNANGGTHPAYPFLTGHGGAHQVVLFGYLGLRYLPDYVLHVDPSLPPQIPQIRYRTFYWHGWPISAFSNQTHTILSRNGSLVPDEGAVPNATYATNPIPVHVGPIGNPPLANYSLPLNGSITITNRRIGQIKTTAGNVAQCLPVTSPDEYLPGQFPIAAVDGAASTKWQPALANKTASVTVQLPVGYRVTGMVFDWAQAPPWNYTVLFHNQTLDSPSAVSANTSKGVVEVASNQRVRIAEAYNATEIFEIGPMESNITTYNVSASQEVYTARYATLQIWGSLENGTVSASNMSGSGATVAEWSIIVDGLPDDNSTETKRDLGGSILRTRDQVLDMDMLLKLGRLARYAEAGNKMGWT</sequence>
<dbReference type="Pfam" id="PF03636">
    <property type="entry name" value="Glyco_hydro_65N"/>
    <property type="match status" value="1"/>
</dbReference>
<dbReference type="Proteomes" id="UP001161757">
    <property type="component" value="Unassembled WGS sequence"/>
</dbReference>
<evidence type="ECO:0000256" key="6">
    <source>
        <dbReference type="SAM" id="SignalP"/>
    </source>
</evidence>
<evidence type="ECO:0000313" key="10">
    <source>
        <dbReference type="Proteomes" id="UP001161757"/>
    </source>
</evidence>
<evidence type="ECO:0000256" key="5">
    <source>
        <dbReference type="ARBA" id="ARBA00023180"/>
    </source>
</evidence>
<feature type="domain" description="Glycoside hydrolase family 65 central catalytic" evidence="7">
    <location>
        <begin position="412"/>
        <end position="623"/>
    </location>
</feature>
<dbReference type="InterPro" id="IPR011013">
    <property type="entry name" value="Gal_mutarotase_sf_dom"/>
</dbReference>
<dbReference type="InterPro" id="IPR005196">
    <property type="entry name" value="Glyco_hydro_65_N"/>
</dbReference>
<dbReference type="FunFam" id="1.50.10.10:FF:000032">
    <property type="entry name" value="Vacuolar acid trehalase"/>
    <property type="match status" value="1"/>
</dbReference>
<comment type="catalytic activity">
    <reaction evidence="1">
        <text>alpha,alpha-trehalose + H2O = alpha-D-glucose + beta-D-glucose</text>
        <dbReference type="Rhea" id="RHEA:32675"/>
        <dbReference type="ChEBI" id="CHEBI:15377"/>
        <dbReference type="ChEBI" id="CHEBI:15903"/>
        <dbReference type="ChEBI" id="CHEBI:16551"/>
        <dbReference type="ChEBI" id="CHEBI:17925"/>
        <dbReference type="EC" id="3.2.1.28"/>
    </reaction>
</comment>
<organism evidence="9 10">
    <name type="scientific">Exophiala dermatitidis</name>
    <name type="common">Black yeast-like fungus</name>
    <name type="synonym">Wangiella dermatitidis</name>
    <dbReference type="NCBI Taxonomy" id="5970"/>
    <lineage>
        <taxon>Eukaryota</taxon>
        <taxon>Fungi</taxon>
        <taxon>Dikarya</taxon>
        <taxon>Ascomycota</taxon>
        <taxon>Pezizomycotina</taxon>
        <taxon>Eurotiomycetes</taxon>
        <taxon>Chaetothyriomycetidae</taxon>
        <taxon>Chaetothyriales</taxon>
        <taxon>Herpotrichiellaceae</taxon>
        <taxon>Exophiala</taxon>
    </lineage>
</organism>
<evidence type="ECO:0000256" key="2">
    <source>
        <dbReference type="ARBA" id="ARBA00006768"/>
    </source>
</evidence>
<keyword evidence="5" id="KW-0325">Glycoprotein</keyword>
<dbReference type="GO" id="GO:0009277">
    <property type="term" value="C:fungal-type cell wall"/>
    <property type="evidence" value="ECO:0007669"/>
    <property type="project" value="TreeGrafter"/>
</dbReference>
<feature type="signal peptide" evidence="6">
    <location>
        <begin position="1"/>
        <end position="24"/>
    </location>
</feature>
<dbReference type="PANTHER" id="PTHR11051">
    <property type="entry name" value="GLYCOSYL HYDROLASE-RELATED"/>
    <property type="match status" value="1"/>
</dbReference>
<dbReference type="SUPFAM" id="SSF74650">
    <property type="entry name" value="Galactose mutarotase-like"/>
    <property type="match status" value="1"/>
</dbReference>
<dbReference type="EC" id="3.2.1.28" evidence="3"/>
<comment type="similarity">
    <text evidence="2">Belongs to the glycosyl hydrolase 65 family.</text>
</comment>
<dbReference type="InterPro" id="IPR037018">
    <property type="entry name" value="GH65_N"/>
</dbReference>
<evidence type="ECO:0000256" key="1">
    <source>
        <dbReference type="ARBA" id="ARBA00001576"/>
    </source>
</evidence>
<dbReference type="Gene3D" id="2.60.120.260">
    <property type="entry name" value="Galactose-binding domain-like"/>
    <property type="match status" value="1"/>
</dbReference>
<dbReference type="InterPro" id="IPR008928">
    <property type="entry name" value="6-hairpin_glycosidase_sf"/>
</dbReference>
<reference evidence="9" key="1">
    <citation type="submission" date="2023-01" db="EMBL/GenBank/DDBJ databases">
        <title>Exophiala dermititidis isolated from Cystic Fibrosis Patient.</title>
        <authorList>
            <person name="Kurbessoian T."/>
            <person name="Crocker A."/>
            <person name="Murante D."/>
            <person name="Hogan D.A."/>
            <person name="Stajich J.E."/>
        </authorList>
    </citation>
    <scope>NUCLEOTIDE SEQUENCE</scope>
    <source>
        <strain evidence="9">Ex8</strain>
    </source>
</reference>
<keyword evidence="9" id="KW-0326">Glycosidase</keyword>
<dbReference type="Pfam" id="PF03632">
    <property type="entry name" value="Glyco_hydro_65m"/>
    <property type="match status" value="1"/>
</dbReference>
<evidence type="ECO:0000256" key="4">
    <source>
        <dbReference type="ARBA" id="ARBA00022801"/>
    </source>
</evidence>
<keyword evidence="4 9" id="KW-0378">Hydrolase</keyword>
<feature type="domain" description="Glycoside hydrolase family 65 N-terminal" evidence="8">
    <location>
        <begin position="51"/>
        <end position="319"/>
    </location>
</feature>
<evidence type="ECO:0000256" key="3">
    <source>
        <dbReference type="ARBA" id="ARBA00012757"/>
    </source>
</evidence>
<keyword evidence="6" id="KW-0732">Signal</keyword>
<dbReference type="InterPro" id="IPR005195">
    <property type="entry name" value="Glyco_hydro_65_M"/>
</dbReference>
<comment type="caution">
    <text evidence="9">The sequence shown here is derived from an EMBL/GenBank/DDBJ whole genome shotgun (WGS) entry which is preliminary data.</text>
</comment>
<dbReference type="PANTHER" id="PTHR11051:SF8">
    <property type="entry name" value="PROTEIN-GLUCOSYLGALACTOSYLHYDROXYLYSINE GLUCOSIDASE"/>
    <property type="match status" value="1"/>
</dbReference>
<gene>
    <name evidence="9" type="primary">ATH1</name>
    <name evidence="9" type="ORF">HRR80_000385</name>
</gene>
<protein>
    <recommendedName>
        <fullName evidence="3">alpha,alpha-trehalase</fullName>
        <ecNumber evidence="3">3.2.1.28</ecNumber>
    </recommendedName>
</protein>